<dbReference type="OrthoDB" id="4131994at2759"/>
<gene>
    <name evidence="1" type="ORF">A1O5_12698</name>
</gene>
<sequence>MAVKWIWNHFDAGVGTFWSAVASILPLMRRLVPPEGVRELDRVSLELKAKIRGKLRKTLRDWPLNSRPSMTLIYQVKALFREVTTSGDKHSASIHAKGLFWLAEKLPIRECQGGEDVLNWMPQIIATTWNSAKSVLPTYHKAHIFLPGSVLSPQPREAFRHIPRALNIGKISMPPSWRRAPQMLAHS</sequence>
<protein>
    <submittedName>
        <fullName evidence="1">Uncharacterized protein</fullName>
    </submittedName>
</protein>
<dbReference type="HOGENOM" id="CLU_1447545_0_0_1"/>
<comment type="caution">
    <text evidence="1">The sequence shown here is derived from an EMBL/GenBank/DDBJ whole genome shotgun (WGS) entry which is preliminary data.</text>
</comment>
<dbReference type="Proteomes" id="UP000019471">
    <property type="component" value="Unassembled WGS sequence"/>
</dbReference>
<reference evidence="1 2" key="1">
    <citation type="submission" date="2013-03" db="EMBL/GenBank/DDBJ databases">
        <title>The Genome Sequence of Cladophialophora psammophila CBS 110553.</title>
        <authorList>
            <consortium name="The Broad Institute Genomics Platform"/>
            <person name="Cuomo C."/>
            <person name="de Hoog S."/>
            <person name="Gorbushina A."/>
            <person name="Walker B."/>
            <person name="Young S.K."/>
            <person name="Zeng Q."/>
            <person name="Gargeya S."/>
            <person name="Fitzgerald M."/>
            <person name="Haas B."/>
            <person name="Abouelleil A."/>
            <person name="Allen A.W."/>
            <person name="Alvarado L."/>
            <person name="Arachchi H.M."/>
            <person name="Berlin A.M."/>
            <person name="Chapman S.B."/>
            <person name="Gainer-Dewar J."/>
            <person name="Goldberg J."/>
            <person name="Griggs A."/>
            <person name="Gujja S."/>
            <person name="Hansen M."/>
            <person name="Howarth C."/>
            <person name="Imamovic A."/>
            <person name="Ireland A."/>
            <person name="Larimer J."/>
            <person name="McCowan C."/>
            <person name="Murphy C."/>
            <person name="Pearson M."/>
            <person name="Poon T.W."/>
            <person name="Priest M."/>
            <person name="Roberts A."/>
            <person name="Saif S."/>
            <person name="Shea T."/>
            <person name="Sisk P."/>
            <person name="Sykes S."/>
            <person name="Wortman J."/>
            <person name="Nusbaum C."/>
            <person name="Birren B."/>
        </authorList>
    </citation>
    <scope>NUCLEOTIDE SEQUENCE [LARGE SCALE GENOMIC DNA]</scope>
    <source>
        <strain evidence="1 2">CBS 110553</strain>
    </source>
</reference>
<name>W9VKN2_9EURO</name>
<evidence type="ECO:0000313" key="2">
    <source>
        <dbReference type="Proteomes" id="UP000019471"/>
    </source>
</evidence>
<accession>W9VKN2</accession>
<dbReference type="EMBL" id="AMGX01000036">
    <property type="protein sequence ID" value="EXJ56242.1"/>
    <property type="molecule type" value="Genomic_DNA"/>
</dbReference>
<dbReference type="AlphaFoldDB" id="W9VKN2"/>
<organism evidence="1 2">
    <name type="scientific">Cladophialophora psammophila CBS 110553</name>
    <dbReference type="NCBI Taxonomy" id="1182543"/>
    <lineage>
        <taxon>Eukaryota</taxon>
        <taxon>Fungi</taxon>
        <taxon>Dikarya</taxon>
        <taxon>Ascomycota</taxon>
        <taxon>Pezizomycotina</taxon>
        <taxon>Eurotiomycetes</taxon>
        <taxon>Chaetothyriomycetidae</taxon>
        <taxon>Chaetothyriales</taxon>
        <taxon>Herpotrichiellaceae</taxon>
        <taxon>Cladophialophora</taxon>
    </lineage>
</organism>
<proteinExistence type="predicted"/>
<dbReference type="GeneID" id="19197384"/>
<keyword evidence="2" id="KW-1185">Reference proteome</keyword>
<evidence type="ECO:0000313" key="1">
    <source>
        <dbReference type="EMBL" id="EXJ56242.1"/>
    </source>
</evidence>
<dbReference type="RefSeq" id="XP_007751457.1">
    <property type="nucleotide sequence ID" value="XM_007753267.1"/>
</dbReference>